<protein>
    <submittedName>
        <fullName evidence="1">Uncharacterized protein</fullName>
    </submittedName>
</protein>
<comment type="caution">
    <text evidence="1">The sequence shown here is derived from an EMBL/GenBank/DDBJ whole genome shotgun (WGS) entry which is preliminary data.</text>
</comment>
<organism evidence="1">
    <name type="scientific">marine sediment metagenome</name>
    <dbReference type="NCBI Taxonomy" id="412755"/>
    <lineage>
        <taxon>unclassified sequences</taxon>
        <taxon>metagenomes</taxon>
        <taxon>ecological metagenomes</taxon>
    </lineage>
</organism>
<dbReference type="AlphaFoldDB" id="A0A0F9ALH9"/>
<sequence>LGTLSGNKLLVEDFIANNHPDGIQDDEIDAIPDQVEKSSTYFSRNPDKDLILWDYQIKGFFKDACSMMLRVTKVKELRAYKKIIDGLIFVKPRKIHLSLSKDLTFTERPLRAATAQGERIALARSETAPIGTTITIEILLLKPSLVKYIKNWLDYGILRGLGQWRNSGMGRFTWEEVQ</sequence>
<evidence type="ECO:0000313" key="1">
    <source>
        <dbReference type="EMBL" id="KKK99145.1"/>
    </source>
</evidence>
<proteinExistence type="predicted"/>
<gene>
    <name evidence="1" type="ORF">LCGC14_2635660</name>
</gene>
<feature type="non-terminal residue" evidence="1">
    <location>
        <position position="1"/>
    </location>
</feature>
<dbReference type="EMBL" id="LAZR01045323">
    <property type="protein sequence ID" value="KKK99145.1"/>
    <property type="molecule type" value="Genomic_DNA"/>
</dbReference>
<name>A0A0F9ALH9_9ZZZZ</name>
<reference evidence="1" key="1">
    <citation type="journal article" date="2015" name="Nature">
        <title>Complex archaea that bridge the gap between prokaryotes and eukaryotes.</title>
        <authorList>
            <person name="Spang A."/>
            <person name="Saw J.H."/>
            <person name="Jorgensen S.L."/>
            <person name="Zaremba-Niedzwiedzka K."/>
            <person name="Martijn J."/>
            <person name="Lind A.E."/>
            <person name="van Eijk R."/>
            <person name="Schleper C."/>
            <person name="Guy L."/>
            <person name="Ettema T.J."/>
        </authorList>
    </citation>
    <scope>NUCLEOTIDE SEQUENCE</scope>
</reference>
<accession>A0A0F9ALH9</accession>